<organism evidence="1">
    <name type="scientific">Cacopsylla melanoneura</name>
    <dbReference type="NCBI Taxonomy" id="428564"/>
    <lineage>
        <taxon>Eukaryota</taxon>
        <taxon>Metazoa</taxon>
        <taxon>Ecdysozoa</taxon>
        <taxon>Arthropoda</taxon>
        <taxon>Hexapoda</taxon>
        <taxon>Insecta</taxon>
        <taxon>Pterygota</taxon>
        <taxon>Neoptera</taxon>
        <taxon>Paraneoptera</taxon>
        <taxon>Hemiptera</taxon>
        <taxon>Sternorrhyncha</taxon>
        <taxon>Psylloidea</taxon>
        <taxon>Psyllidae</taxon>
        <taxon>Psyllinae</taxon>
        <taxon>Cacopsylla</taxon>
    </lineage>
</organism>
<sequence>MGMWGFLSHRIVTKPIRRKVHGIIGGLPYTSKIPFPDQSRGYAMGSDPLNLFLFFFLFPSPVRQSNPCSHLNSCYQFTTLSAMTLICERRCSLLWCHVSHI</sequence>
<protein>
    <submittedName>
        <fullName evidence="1">Uncharacterized protein</fullName>
    </submittedName>
</protein>
<dbReference type="EMBL" id="HBUF01591211">
    <property type="protein sequence ID" value="CAG6773439.1"/>
    <property type="molecule type" value="Transcribed_RNA"/>
</dbReference>
<reference evidence="1" key="1">
    <citation type="submission" date="2021-05" db="EMBL/GenBank/DDBJ databases">
        <authorList>
            <person name="Alioto T."/>
            <person name="Alioto T."/>
            <person name="Gomez Garrido J."/>
        </authorList>
    </citation>
    <scope>NUCLEOTIDE SEQUENCE</scope>
</reference>
<proteinExistence type="predicted"/>
<accession>A0A8D9AYD6</accession>
<evidence type="ECO:0000313" key="1">
    <source>
        <dbReference type="EMBL" id="CAG6773439.1"/>
    </source>
</evidence>
<name>A0A8D9AYD6_9HEMI</name>
<dbReference type="AlphaFoldDB" id="A0A8D9AYD6"/>